<feature type="transmembrane region" description="Helical" evidence="5">
    <location>
        <begin position="98"/>
        <end position="121"/>
    </location>
</feature>
<keyword evidence="2 5" id="KW-0812">Transmembrane</keyword>
<dbReference type="InterPro" id="IPR001940">
    <property type="entry name" value="Peptidase_S1C"/>
</dbReference>
<dbReference type="GO" id="GO:0006508">
    <property type="term" value="P:proteolysis"/>
    <property type="evidence" value="ECO:0007669"/>
    <property type="project" value="InterPro"/>
</dbReference>
<dbReference type="AlphaFoldDB" id="A0A6J7EHU4"/>
<dbReference type="GO" id="GO:0016020">
    <property type="term" value="C:membrane"/>
    <property type="evidence" value="ECO:0007669"/>
    <property type="project" value="UniProtKB-SubCell"/>
</dbReference>
<sequence>MTTFDWILIAAIVLMGWQGRRAGFIGGALSLAGFFGGALLAARVAPLLLAQGNRSPYAPMIALIGAAVGGAGMAIILERVGLKLRKALPLPFMGMFDRLLGGVLGVAVGVAAVWLGAVVLVQLPGLDSVRREIRASRVVAVIGGVAPPADQLLGWISAFDPLPAVTGLSPVLVGKPDPAVLKSPAVRADRAGVVRIRAKACGFLVEGTGWVAGPGLVVTNAHVVAGDSSPSVEVGGNGFGLSSGVLTFNRHDDVAVIGVPGLSVPALRVGPQPRSGSAAVILGYPLDGPFTTSAARVGQTLLAITQDAYGRKKVRRTITILRGNVRPGNSGGPVIDQRGLVVGTVFARTNGGGPQGGFSIPPSVFKKELLRARSGKRDPTGPCGR</sequence>
<evidence type="ECO:0000256" key="2">
    <source>
        <dbReference type="ARBA" id="ARBA00022692"/>
    </source>
</evidence>
<dbReference type="InterPro" id="IPR043504">
    <property type="entry name" value="Peptidase_S1_PA_chymotrypsin"/>
</dbReference>
<dbReference type="InterPro" id="IPR047680">
    <property type="entry name" value="MarP-like"/>
</dbReference>
<keyword evidence="3 5" id="KW-1133">Transmembrane helix</keyword>
<evidence type="ECO:0000256" key="4">
    <source>
        <dbReference type="ARBA" id="ARBA00023136"/>
    </source>
</evidence>
<dbReference type="GO" id="GO:0004252">
    <property type="term" value="F:serine-type endopeptidase activity"/>
    <property type="evidence" value="ECO:0007669"/>
    <property type="project" value="InterPro"/>
</dbReference>
<dbReference type="NCBIfam" id="NF033740">
    <property type="entry name" value="MarP_fam_protase"/>
    <property type="match status" value="1"/>
</dbReference>
<dbReference type="PANTHER" id="PTHR43019:SF23">
    <property type="entry name" value="PROTEASE DO-LIKE 5, CHLOROPLASTIC"/>
    <property type="match status" value="1"/>
</dbReference>
<dbReference type="EMBL" id="CAFBLU010000022">
    <property type="protein sequence ID" value="CAB4879173.1"/>
    <property type="molecule type" value="Genomic_DNA"/>
</dbReference>
<comment type="subcellular location">
    <subcellularLocation>
        <location evidence="1">Membrane</location>
        <topology evidence="1">Multi-pass membrane protein</topology>
    </subcellularLocation>
</comment>
<accession>A0A6J7EHU4</accession>
<keyword evidence="4 5" id="KW-0472">Membrane</keyword>
<dbReference type="PANTHER" id="PTHR43019">
    <property type="entry name" value="SERINE ENDOPROTEASE DEGS"/>
    <property type="match status" value="1"/>
</dbReference>
<feature type="transmembrane region" description="Helical" evidence="5">
    <location>
        <begin position="57"/>
        <end position="77"/>
    </location>
</feature>
<organism evidence="6">
    <name type="scientific">freshwater metagenome</name>
    <dbReference type="NCBI Taxonomy" id="449393"/>
    <lineage>
        <taxon>unclassified sequences</taxon>
        <taxon>metagenomes</taxon>
        <taxon>ecological metagenomes</taxon>
    </lineage>
</organism>
<gene>
    <name evidence="6" type="ORF">UFOPK3444_01230</name>
</gene>
<dbReference type="GO" id="GO:0009403">
    <property type="term" value="P:toxin biosynthetic process"/>
    <property type="evidence" value="ECO:0007669"/>
    <property type="project" value="InterPro"/>
</dbReference>
<feature type="transmembrane region" description="Helical" evidence="5">
    <location>
        <begin position="24"/>
        <end position="45"/>
    </location>
</feature>
<dbReference type="PRINTS" id="PR00834">
    <property type="entry name" value="PROTEASES2C"/>
</dbReference>
<evidence type="ECO:0000256" key="5">
    <source>
        <dbReference type="SAM" id="Phobius"/>
    </source>
</evidence>
<protein>
    <submittedName>
        <fullName evidence="6">Unannotated protein</fullName>
    </submittedName>
</protein>
<name>A0A6J7EHU4_9ZZZZ</name>
<dbReference type="Pfam" id="PF02674">
    <property type="entry name" value="Colicin_V"/>
    <property type="match status" value="1"/>
</dbReference>
<dbReference type="InterPro" id="IPR003825">
    <property type="entry name" value="Colicin-V_CvpA"/>
</dbReference>
<proteinExistence type="predicted"/>
<dbReference type="InterPro" id="IPR009003">
    <property type="entry name" value="Peptidase_S1_PA"/>
</dbReference>
<evidence type="ECO:0000256" key="3">
    <source>
        <dbReference type="ARBA" id="ARBA00022989"/>
    </source>
</evidence>
<dbReference type="SUPFAM" id="SSF50494">
    <property type="entry name" value="Trypsin-like serine proteases"/>
    <property type="match status" value="1"/>
</dbReference>
<evidence type="ECO:0000256" key="1">
    <source>
        <dbReference type="ARBA" id="ARBA00004141"/>
    </source>
</evidence>
<dbReference type="Pfam" id="PF13365">
    <property type="entry name" value="Trypsin_2"/>
    <property type="match status" value="1"/>
</dbReference>
<dbReference type="Gene3D" id="2.40.10.10">
    <property type="entry name" value="Trypsin-like serine proteases"/>
    <property type="match status" value="2"/>
</dbReference>
<evidence type="ECO:0000313" key="6">
    <source>
        <dbReference type="EMBL" id="CAB4879173.1"/>
    </source>
</evidence>
<reference evidence="6" key="1">
    <citation type="submission" date="2020-05" db="EMBL/GenBank/DDBJ databases">
        <authorList>
            <person name="Chiriac C."/>
            <person name="Salcher M."/>
            <person name="Ghai R."/>
            <person name="Kavagutti S V."/>
        </authorList>
    </citation>
    <scope>NUCLEOTIDE SEQUENCE</scope>
</reference>